<dbReference type="STRING" id="3988.B9SWL9"/>
<dbReference type="PANTHER" id="PTHR37383:SF1">
    <property type="entry name" value="OS01G0694200 PROTEIN"/>
    <property type="match status" value="1"/>
</dbReference>
<dbReference type="eggNOG" id="ENOG502QVNT">
    <property type="taxonomic scope" value="Eukaryota"/>
</dbReference>
<organism evidence="1 2">
    <name type="scientific">Ricinus communis</name>
    <name type="common">Castor bean</name>
    <dbReference type="NCBI Taxonomy" id="3988"/>
    <lineage>
        <taxon>Eukaryota</taxon>
        <taxon>Viridiplantae</taxon>
        <taxon>Streptophyta</taxon>
        <taxon>Embryophyta</taxon>
        <taxon>Tracheophyta</taxon>
        <taxon>Spermatophyta</taxon>
        <taxon>Magnoliopsida</taxon>
        <taxon>eudicotyledons</taxon>
        <taxon>Gunneridae</taxon>
        <taxon>Pentapetalae</taxon>
        <taxon>rosids</taxon>
        <taxon>fabids</taxon>
        <taxon>Malpighiales</taxon>
        <taxon>Euphorbiaceae</taxon>
        <taxon>Acalyphoideae</taxon>
        <taxon>Acalypheae</taxon>
        <taxon>Ricinus</taxon>
    </lineage>
</organism>
<protein>
    <submittedName>
        <fullName evidence="1">Uncharacterized protein</fullName>
    </submittedName>
</protein>
<dbReference type="AlphaFoldDB" id="B9SWL9"/>
<gene>
    <name evidence="1" type="ORF">RCOM_0015530</name>
</gene>
<keyword evidence="2" id="KW-1185">Reference proteome</keyword>
<proteinExistence type="predicted"/>
<dbReference type="Proteomes" id="UP000008311">
    <property type="component" value="Unassembled WGS sequence"/>
</dbReference>
<evidence type="ECO:0000313" key="1">
    <source>
        <dbReference type="EMBL" id="EEF31994.1"/>
    </source>
</evidence>
<dbReference type="EMBL" id="EQ974206">
    <property type="protein sequence ID" value="EEF31994.1"/>
    <property type="molecule type" value="Genomic_DNA"/>
</dbReference>
<dbReference type="InParanoid" id="B9SWL9"/>
<name>B9SWL9_RICCO</name>
<evidence type="ECO:0000313" key="2">
    <source>
        <dbReference type="Proteomes" id="UP000008311"/>
    </source>
</evidence>
<accession>B9SWL9</accession>
<sequence length="312" mass="34262">MPPDVKQKFVRCRQDSGEGGACFVAFESKEVEGLKLTVKAVSIQALSSKKFMILDSNGDLHILCLSNPAGGSNIRFHMMHLPHSMKVQKLAVLPDISSRMQTFWISDGLHSVHMMMASEVDVAVNQNHGDDNQENQMETSVIQAIFAGEKIHDLVPVSANAILILGQVGHLFSIYHGFGCPCVAEFLSCSSFILILMHESLRGHSSLLKRLIYGDADNHTSEVLSVGVAVARSNPYWLIAISLSSPCPKKSEAMEFWSFSAESIRQLEATSAARLASMNLKKNLLQPNGIAVLPSSEFLLSFLYQRSKTVVK</sequence>
<reference evidence="2" key="1">
    <citation type="journal article" date="2010" name="Nat. Biotechnol.">
        <title>Draft genome sequence of the oilseed species Ricinus communis.</title>
        <authorList>
            <person name="Chan A.P."/>
            <person name="Crabtree J."/>
            <person name="Zhao Q."/>
            <person name="Lorenzi H."/>
            <person name="Orvis J."/>
            <person name="Puiu D."/>
            <person name="Melake-Berhan A."/>
            <person name="Jones K.M."/>
            <person name="Redman J."/>
            <person name="Chen G."/>
            <person name="Cahoon E.B."/>
            <person name="Gedil M."/>
            <person name="Stanke M."/>
            <person name="Haas B.J."/>
            <person name="Wortman J.R."/>
            <person name="Fraser-Liggett C.M."/>
            <person name="Ravel J."/>
            <person name="Rabinowicz P.D."/>
        </authorList>
    </citation>
    <scope>NUCLEOTIDE SEQUENCE [LARGE SCALE GENOMIC DNA]</scope>
    <source>
        <strain evidence="2">cv. Hale</strain>
    </source>
</reference>
<dbReference type="PANTHER" id="PTHR37383">
    <property type="entry name" value="OS01G0694200 PROTEIN"/>
    <property type="match status" value="1"/>
</dbReference>